<comment type="subunit">
    <text evidence="10">Monomer.</text>
</comment>
<dbReference type="Gene3D" id="3.40.50.300">
    <property type="entry name" value="P-loop containing nucleotide triphosphate hydrolases"/>
    <property type="match status" value="1"/>
</dbReference>
<evidence type="ECO:0000256" key="10">
    <source>
        <dbReference type="HAMAP-Rule" id="MF_00185"/>
    </source>
</evidence>
<feature type="site" description="Interaction with substrate tRNA" evidence="10">
    <location>
        <position position="126"/>
    </location>
</feature>
<organism evidence="11">
    <name type="scientific">Thermohahella caldifontis</name>
    <dbReference type="NCBI Taxonomy" id="3142973"/>
    <lineage>
        <taxon>Bacteria</taxon>
        <taxon>Pseudomonadati</taxon>
        <taxon>Pseudomonadota</taxon>
        <taxon>Gammaproteobacteria</taxon>
        <taxon>Oceanospirillales</taxon>
        <taxon>Hahellaceae</taxon>
        <taxon>Thermohahella</taxon>
    </lineage>
</organism>
<reference evidence="11" key="1">
    <citation type="submission" date="2024-05" db="EMBL/GenBank/DDBJ databases">
        <title>Genome sequencing of novel strain.</title>
        <authorList>
            <person name="Ganbat D."/>
            <person name="Ganbat S."/>
            <person name="Lee S.-J."/>
        </authorList>
    </citation>
    <scope>NUCLEOTIDE SEQUENCE</scope>
    <source>
        <strain evidence="11">SMD15-11</strain>
    </source>
</reference>
<comment type="similarity">
    <text evidence="3 10">Belongs to the IPP transferase family.</text>
</comment>
<keyword evidence="7 10" id="KW-0067">ATP-binding</keyword>
<keyword evidence="8 10" id="KW-0460">Magnesium</keyword>
<dbReference type="Gene3D" id="1.10.20.140">
    <property type="match status" value="1"/>
</dbReference>
<dbReference type="InterPro" id="IPR027417">
    <property type="entry name" value="P-loop_NTPase"/>
</dbReference>
<evidence type="ECO:0000256" key="4">
    <source>
        <dbReference type="ARBA" id="ARBA00022679"/>
    </source>
</evidence>
<feature type="site" description="Interaction with substrate tRNA" evidence="10">
    <location>
        <position position="104"/>
    </location>
</feature>
<keyword evidence="6 10" id="KW-0547">Nucleotide-binding</keyword>
<feature type="binding site" evidence="10">
    <location>
        <begin position="15"/>
        <end position="20"/>
    </location>
    <ligand>
        <name>substrate</name>
    </ligand>
</feature>
<dbReference type="InterPro" id="IPR039657">
    <property type="entry name" value="Dimethylallyltransferase"/>
</dbReference>
<comment type="cofactor">
    <cofactor evidence="1 10">
        <name>Mg(2+)</name>
        <dbReference type="ChEBI" id="CHEBI:18420"/>
    </cofactor>
</comment>
<evidence type="ECO:0000256" key="9">
    <source>
        <dbReference type="ARBA" id="ARBA00049563"/>
    </source>
</evidence>
<feature type="region of interest" description="Interaction with substrate tRNA" evidence="10">
    <location>
        <begin position="162"/>
        <end position="166"/>
    </location>
</feature>
<feature type="region of interest" description="Interaction with substrate tRNA" evidence="10">
    <location>
        <begin position="38"/>
        <end position="41"/>
    </location>
</feature>
<comment type="caution">
    <text evidence="10">Lacks conserved residue(s) required for the propagation of feature annotation.</text>
</comment>
<evidence type="ECO:0000256" key="6">
    <source>
        <dbReference type="ARBA" id="ARBA00022741"/>
    </source>
</evidence>
<evidence type="ECO:0000256" key="7">
    <source>
        <dbReference type="ARBA" id="ARBA00022840"/>
    </source>
</evidence>
<dbReference type="GO" id="GO:0052381">
    <property type="term" value="F:tRNA dimethylallyltransferase activity"/>
    <property type="evidence" value="ECO:0007669"/>
    <property type="project" value="UniProtKB-UniRule"/>
</dbReference>
<evidence type="ECO:0000313" key="11">
    <source>
        <dbReference type="EMBL" id="XDT73725.1"/>
    </source>
</evidence>
<evidence type="ECO:0000256" key="8">
    <source>
        <dbReference type="ARBA" id="ARBA00022842"/>
    </source>
</evidence>
<proteinExistence type="inferred from homology"/>
<dbReference type="EMBL" id="CP154858">
    <property type="protein sequence ID" value="XDT73725.1"/>
    <property type="molecule type" value="Genomic_DNA"/>
</dbReference>
<evidence type="ECO:0000256" key="3">
    <source>
        <dbReference type="ARBA" id="ARBA00005842"/>
    </source>
</evidence>
<keyword evidence="5 10" id="KW-0819">tRNA processing</keyword>
<dbReference type="GO" id="GO:0005524">
    <property type="term" value="F:ATP binding"/>
    <property type="evidence" value="ECO:0007669"/>
    <property type="project" value="UniProtKB-UniRule"/>
</dbReference>
<keyword evidence="4 10" id="KW-0808">Transferase</keyword>
<dbReference type="InterPro" id="IPR018022">
    <property type="entry name" value="IPT"/>
</dbReference>
<evidence type="ECO:0000256" key="1">
    <source>
        <dbReference type="ARBA" id="ARBA00001946"/>
    </source>
</evidence>
<dbReference type="AlphaFoldDB" id="A0AB39V0L4"/>
<evidence type="ECO:0000256" key="5">
    <source>
        <dbReference type="ARBA" id="ARBA00022694"/>
    </source>
</evidence>
<dbReference type="Pfam" id="PF01715">
    <property type="entry name" value="IPPT"/>
    <property type="match status" value="1"/>
</dbReference>
<evidence type="ECO:0000256" key="2">
    <source>
        <dbReference type="ARBA" id="ARBA00003213"/>
    </source>
</evidence>
<dbReference type="PANTHER" id="PTHR11088:SF60">
    <property type="entry name" value="TRNA DIMETHYLALLYLTRANSFERASE"/>
    <property type="match status" value="1"/>
</dbReference>
<dbReference type="GO" id="GO:0006400">
    <property type="term" value="P:tRNA modification"/>
    <property type="evidence" value="ECO:0007669"/>
    <property type="project" value="TreeGrafter"/>
</dbReference>
<sequence>MQLAEPCVIFLMGPTASGKTDLAIALHDALPCRLISVDSVMVYRGMDIGSAKPEPEVLARAPHALIDIRDPAVPYSAAEFREDALACIQSALDAGELPVLVGGTAMYFKALAQGISDLPPADERVRAAIEAEAAERGWPALHAELASVDPVAAAGMHPNNRQRIQRALEVYRLTGRPLSAFWADQAGQAGGPAWKQDATPGLPWPVLNLAIAPADRAALHARIAQRFDLMLAAGFEDEVRRLHARGDLHADLPSVRAVGYRQMWDYVSGLTTLEAAREKGIAATRQLARRQLTWLRRWPDVHWLDTDDGTEKNYYRVIEILRQTGKIV</sequence>
<accession>A0AB39V0L4</accession>
<gene>
    <name evidence="10 11" type="primary">miaA</name>
    <name evidence="11" type="ORF">AAIA72_07095</name>
</gene>
<name>A0AB39V0L4_9GAMM</name>
<dbReference type="HAMAP" id="MF_00185">
    <property type="entry name" value="IPP_trans"/>
    <property type="match status" value="1"/>
</dbReference>
<dbReference type="KEGG" id="tcd:AAIA72_07095"/>
<dbReference type="RefSeq" id="WP_369602706.1">
    <property type="nucleotide sequence ID" value="NZ_CP154858.1"/>
</dbReference>
<dbReference type="EC" id="2.5.1.75" evidence="10"/>
<dbReference type="PANTHER" id="PTHR11088">
    <property type="entry name" value="TRNA DIMETHYLALLYLTRANSFERASE"/>
    <property type="match status" value="1"/>
</dbReference>
<protein>
    <recommendedName>
        <fullName evidence="10">tRNA dimethylallyltransferase</fullName>
        <ecNumber evidence="10">2.5.1.75</ecNumber>
    </recommendedName>
    <alternativeName>
        <fullName evidence="10">Dimethylallyl diphosphate:tRNA dimethylallyltransferase</fullName>
        <shortName evidence="10">DMAPP:tRNA dimethylallyltransferase</shortName>
        <shortName evidence="10">DMATase</shortName>
    </alternativeName>
    <alternativeName>
        <fullName evidence="10">Isopentenyl-diphosphate:tRNA isopentenyltransferase</fullName>
        <shortName evidence="10">IPP transferase</shortName>
        <shortName evidence="10">IPPT</shortName>
        <shortName evidence="10">IPTase</shortName>
    </alternativeName>
</protein>
<feature type="binding site" evidence="10">
    <location>
        <begin position="13"/>
        <end position="20"/>
    </location>
    <ligand>
        <name>ATP</name>
        <dbReference type="ChEBI" id="CHEBI:30616"/>
    </ligand>
</feature>
<comment type="function">
    <text evidence="2 10">Catalyzes the transfer of a dimethylallyl group onto the adenine at position 37 in tRNAs that read codons beginning with uridine, leading to the formation of N6-(dimethylallyl)adenosine (i(6)A).</text>
</comment>
<dbReference type="SUPFAM" id="SSF52540">
    <property type="entry name" value="P-loop containing nucleoside triphosphate hydrolases"/>
    <property type="match status" value="2"/>
</dbReference>
<comment type="catalytic activity">
    <reaction evidence="9 10">
        <text>adenosine(37) in tRNA + dimethylallyl diphosphate = N(6)-dimethylallyladenosine(37) in tRNA + diphosphate</text>
        <dbReference type="Rhea" id="RHEA:26482"/>
        <dbReference type="Rhea" id="RHEA-COMP:10162"/>
        <dbReference type="Rhea" id="RHEA-COMP:10375"/>
        <dbReference type="ChEBI" id="CHEBI:33019"/>
        <dbReference type="ChEBI" id="CHEBI:57623"/>
        <dbReference type="ChEBI" id="CHEBI:74411"/>
        <dbReference type="ChEBI" id="CHEBI:74415"/>
        <dbReference type="EC" id="2.5.1.75"/>
    </reaction>
</comment>
<dbReference type="FunFam" id="1.10.20.140:FF:000001">
    <property type="entry name" value="tRNA dimethylallyltransferase"/>
    <property type="match status" value="1"/>
</dbReference>